<sequence length="331" mass="36945">MQLMISLDRKIFDSTGGVAQRMIEYGKNEALEIIIPTRVYQKIALSDEVTVTGTGGNKAAQFFRLVLLGDRIIGKYHIKKITTQDPFFTGLAGWVLAIMSRAELEVQVHGDFYGSEYYKKGSAKERIQYHLGLFVIKRASRVRVVGERIKQSMRVMGVPEHTLTVAPLIMDGSIIKDHIPRNDAKKKYPGADAIFLFLGRLEPVKNVSWLIDVWAQVAVLKPGYRLLIVGDGSQKKMLMQKVADLVLERHVFFEAWTDDPIGYIKTVDCLLSPSRSEGYSSVIREAECAGTPIIMSAVGSAGYETKSGDTIRIISTDRKDAWIDAIANFVL</sequence>
<evidence type="ECO:0000259" key="2">
    <source>
        <dbReference type="Pfam" id="PF00534"/>
    </source>
</evidence>
<protein>
    <recommendedName>
        <fullName evidence="2">Glycosyl transferase family 1 domain-containing protein</fullName>
    </recommendedName>
</protein>
<comment type="caution">
    <text evidence="3">The sequence shown here is derived from an EMBL/GenBank/DDBJ whole genome shotgun (WGS) entry which is preliminary data.</text>
</comment>
<dbReference type="PANTHER" id="PTHR46401">
    <property type="entry name" value="GLYCOSYLTRANSFERASE WBBK-RELATED"/>
    <property type="match status" value="1"/>
</dbReference>
<evidence type="ECO:0000313" key="3">
    <source>
        <dbReference type="EMBL" id="PIR74189.1"/>
    </source>
</evidence>
<accession>A0A2H0TPX6</accession>
<name>A0A2H0TPX6_9BACT</name>
<dbReference type="InterPro" id="IPR001296">
    <property type="entry name" value="Glyco_trans_1"/>
</dbReference>
<reference evidence="4" key="1">
    <citation type="submission" date="2017-09" db="EMBL/GenBank/DDBJ databases">
        <title>Depth-based differentiation of microbial function through sediment-hosted aquifers and enrichment of novel symbionts in the deep terrestrial subsurface.</title>
        <authorList>
            <person name="Probst A.J."/>
            <person name="Ladd B."/>
            <person name="Jarett J.K."/>
            <person name="Geller-Mcgrath D.E."/>
            <person name="Sieber C.M.K."/>
            <person name="Emerson J.B."/>
            <person name="Anantharaman K."/>
            <person name="Thomas B.C."/>
            <person name="Malmstrom R."/>
            <person name="Stieglmeier M."/>
            <person name="Klingl A."/>
            <person name="Woyke T."/>
            <person name="Ryan C.M."/>
            <person name="Banfield J.F."/>
        </authorList>
    </citation>
    <scope>NUCLEOTIDE SEQUENCE [LARGE SCALE GENOMIC DNA]</scope>
</reference>
<organism evidence="3 4">
    <name type="scientific">Candidatus Magasanikbacteria bacterium CG10_big_fil_rev_8_21_14_0_10_47_10</name>
    <dbReference type="NCBI Taxonomy" id="1974652"/>
    <lineage>
        <taxon>Bacteria</taxon>
        <taxon>Candidatus Magasanikiibacteriota</taxon>
    </lineage>
</organism>
<evidence type="ECO:0000256" key="1">
    <source>
        <dbReference type="ARBA" id="ARBA00022679"/>
    </source>
</evidence>
<dbReference type="SUPFAM" id="SSF53756">
    <property type="entry name" value="UDP-Glycosyltransferase/glycogen phosphorylase"/>
    <property type="match status" value="1"/>
</dbReference>
<feature type="domain" description="Glycosyl transferase family 1" evidence="2">
    <location>
        <begin position="181"/>
        <end position="329"/>
    </location>
</feature>
<proteinExistence type="predicted"/>
<gene>
    <name evidence="3" type="ORF">COU35_03975</name>
</gene>
<dbReference type="Gene3D" id="3.40.50.2000">
    <property type="entry name" value="Glycogen Phosphorylase B"/>
    <property type="match status" value="2"/>
</dbReference>
<dbReference type="GO" id="GO:0009103">
    <property type="term" value="P:lipopolysaccharide biosynthetic process"/>
    <property type="evidence" value="ECO:0007669"/>
    <property type="project" value="TreeGrafter"/>
</dbReference>
<dbReference type="Proteomes" id="UP000230154">
    <property type="component" value="Unassembled WGS sequence"/>
</dbReference>
<dbReference type="AlphaFoldDB" id="A0A2H0TPX6"/>
<dbReference type="Pfam" id="PF00534">
    <property type="entry name" value="Glycos_transf_1"/>
    <property type="match status" value="1"/>
</dbReference>
<dbReference type="PANTHER" id="PTHR46401:SF2">
    <property type="entry name" value="GLYCOSYLTRANSFERASE WBBK-RELATED"/>
    <property type="match status" value="1"/>
</dbReference>
<keyword evidence="1" id="KW-0808">Transferase</keyword>
<evidence type="ECO:0000313" key="4">
    <source>
        <dbReference type="Proteomes" id="UP000230154"/>
    </source>
</evidence>
<dbReference type="GO" id="GO:0016757">
    <property type="term" value="F:glycosyltransferase activity"/>
    <property type="evidence" value="ECO:0007669"/>
    <property type="project" value="InterPro"/>
</dbReference>
<dbReference type="EMBL" id="PFCB01000028">
    <property type="protein sequence ID" value="PIR74189.1"/>
    <property type="molecule type" value="Genomic_DNA"/>
</dbReference>